<keyword evidence="2" id="KW-0472">Membrane</keyword>
<protein>
    <submittedName>
        <fullName evidence="3">Uncharacterized protein</fullName>
    </submittedName>
</protein>
<keyword evidence="2" id="KW-1133">Transmembrane helix</keyword>
<feature type="region of interest" description="Disordered" evidence="1">
    <location>
        <begin position="1"/>
        <end position="31"/>
    </location>
</feature>
<dbReference type="EMBL" id="HBGV01013653">
    <property type="protein sequence ID" value="CAD9503595.1"/>
    <property type="molecule type" value="Transcribed_RNA"/>
</dbReference>
<feature type="region of interest" description="Disordered" evidence="1">
    <location>
        <begin position="45"/>
        <end position="65"/>
    </location>
</feature>
<dbReference type="SUPFAM" id="SSF48452">
    <property type="entry name" value="TPR-like"/>
    <property type="match status" value="1"/>
</dbReference>
<organism evidence="3">
    <name type="scientific">Helicotheca tamesis</name>
    <dbReference type="NCBI Taxonomy" id="374047"/>
    <lineage>
        <taxon>Eukaryota</taxon>
        <taxon>Sar</taxon>
        <taxon>Stramenopiles</taxon>
        <taxon>Ochrophyta</taxon>
        <taxon>Bacillariophyta</taxon>
        <taxon>Mediophyceae</taxon>
        <taxon>Lithodesmiophycidae</taxon>
        <taxon>Lithodesmiales</taxon>
        <taxon>Lithodesmiaceae</taxon>
        <taxon>Helicotheca</taxon>
    </lineage>
</organism>
<evidence type="ECO:0000256" key="1">
    <source>
        <dbReference type="SAM" id="MobiDB-lite"/>
    </source>
</evidence>
<proteinExistence type="predicted"/>
<dbReference type="Gene3D" id="1.25.40.10">
    <property type="entry name" value="Tetratricopeptide repeat domain"/>
    <property type="match status" value="1"/>
</dbReference>
<feature type="transmembrane region" description="Helical" evidence="2">
    <location>
        <begin position="167"/>
        <end position="188"/>
    </location>
</feature>
<dbReference type="InterPro" id="IPR011990">
    <property type="entry name" value="TPR-like_helical_dom_sf"/>
</dbReference>
<accession>A0A7S2HXX4</accession>
<feature type="compositionally biased region" description="Basic and acidic residues" evidence="1">
    <location>
        <begin position="48"/>
        <end position="57"/>
    </location>
</feature>
<reference evidence="3" key="1">
    <citation type="submission" date="2021-01" db="EMBL/GenBank/DDBJ databases">
        <authorList>
            <person name="Corre E."/>
            <person name="Pelletier E."/>
            <person name="Niang G."/>
            <person name="Scheremetjew M."/>
            <person name="Finn R."/>
            <person name="Kale V."/>
            <person name="Holt S."/>
            <person name="Cochrane G."/>
            <person name="Meng A."/>
            <person name="Brown T."/>
            <person name="Cohen L."/>
        </authorList>
    </citation>
    <scope>NUCLEOTIDE SEQUENCE</scope>
    <source>
        <strain evidence="3">CCMP826</strain>
    </source>
</reference>
<evidence type="ECO:0000256" key="2">
    <source>
        <dbReference type="SAM" id="Phobius"/>
    </source>
</evidence>
<keyword evidence="2" id="KW-0812">Transmembrane</keyword>
<feature type="compositionally biased region" description="Basic and acidic residues" evidence="1">
    <location>
        <begin position="14"/>
        <end position="24"/>
    </location>
</feature>
<name>A0A7S2HXX4_9STRA</name>
<sequence>MNKKQRRTRNMSSGDHDHSNKDKTNSFGQSATKALLKKIKKTFKKLNKSKDSHDQLSSERSSPDFLTQKEKWQLRGFSVCEDAETNFDLGVDHLNRSEYENAQIHLEKALRAHLVLNGADHRDVMKTHQKLGEVAMKQGDEKKAAFHFDIVERRKKTQQKQAEKSAIFYYLGFIIFCKILSELCKYGITT</sequence>
<dbReference type="AlphaFoldDB" id="A0A7S2HXX4"/>
<gene>
    <name evidence="3" type="ORF">HTAM1171_LOCUS8323</name>
</gene>
<evidence type="ECO:0000313" key="3">
    <source>
        <dbReference type="EMBL" id="CAD9503595.1"/>
    </source>
</evidence>